<proteinExistence type="predicted"/>
<evidence type="ECO:0000313" key="2">
    <source>
        <dbReference type="EMBL" id="UTI64819.1"/>
    </source>
</evidence>
<reference evidence="2 3" key="1">
    <citation type="submission" date="2022-06" db="EMBL/GenBank/DDBJ databases">
        <title>Paraconexibacter antarcticus.</title>
        <authorList>
            <person name="Kim C.S."/>
        </authorList>
    </citation>
    <scope>NUCLEOTIDE SEQUENCE [LARGE SCALE GENOMIC DNA]</scope>
    <source>
        <strain evidence="2 3">02-257</strain>
    </source>
</reference>
<feature type="region of interest" description="Disordered" evidence="1">
    <location>
        <begin position="1"/>
        <end position="88"/>
    </location>
</feature>
<feature type="compositionally biased region" description="Basic and acidic residues" evidence="1">
    <location>
        <begin position="18"/>
        <end position="32"/>
    </location>
</feature>
<evidence type="ECO:0000256" key="1">
    <source>
        <dbReference type="SAM" id="MobiDB-lite"/>
    </source>
</evidence>
<accession>A0ABY5DTA3</accession>
<keyword evidence="3" id="KW-1185">Reference proteome</keyword>
<evidence type="ECO:0000313" key="3">
    <source>
        <dbReference type="Proteomes" id="UP001056035"/>
    </source>
</evidence>
<name>A0ABY5DTA3_9ACTN</name>
<dbReference type="EMBL" id="CP098502">
    <property type="protein sequence ID" value="UTI64819.1"/>
    <property type="molecule type" value="Genomic_DNA"/>
</dbReference>
<gene>
    <name evidence="2" type="ORF">NBH00_01095</name>
</gene>
<protein>
    <submittedName>
        <fullName evidence="2">Uncharacterized protein</fullName>
    </submittedName>
</protein>
<sequence>MAPIGWPEVAPGQPEGMDENRKHDAAPHDSTAHEPLGPFPPDDESPLGDTPEVHDDISPHDLPRDHPGRPALVRETDRRRREAVGGNT</sequence>
<dbReference type="Proteomes" id="UP001056035">
    <property type="component" value="Chromosome"/>
</dbReference>
<organism evidence="2 3">
    <name type="scientific">Paraconexibacter antarcticus</name>
    <dbReference type="NCBI Taxonomy" id="2949664"/>
    <lineage>
        <taxon>Bacteria</taxon>
        <taxon>Bacillati</taxon>
        <taxon>Actinomycetota</taxon>
        <taxon>Thermoleophilia</taxon>
        <taxon>Solirubrobacterales</taxon>
        <taxon>Paraconexibacteraceae</taxon>
        <taxon>Paraconexibacter</taxon>
    </lineage>
</organism>
<dbReference type="RefSeq" id="WP_254571517.1">
    <property type="nucleotide sequence ID" value="NZ_CP098502.1"/>
</dbReference>
<feature type="compositionally biased region" description="Basic and acidic residues" evidence="1">
    <location>
        <begin position="51"/>
        <end position="88"/>
    </location>
</feature>